<evidence type="ECO:0000256" key="5">
    <source>
        <dbReference type="SAM" id="MobiDB-lite"/>
    </source>
</evidence>
<name>A0AAN9VM94_9ORTH</name>
<dbReference type="Pfam" id="PF25383">
    <property type="entry name" value="PH_alsin"/>
    <property type="match status" value="1"/>
</dbReference>
<dbReference type="GO" id="GO:0016197">
    <property type="term" value="P:endosomal transport"/>
    <property type="evidence" value="ECO:0007669"/>
    <property type="project" value="TreeGrafter"/>
</dbReference>
<dbReference type="InterPro" id="IPR051984">
    <property type="entry name" value="Alsin"/>
</dbReference>
<comment type="caution">
    <text evidence="7">The sequence shown here is derived from an EMBL/GenBank/DDBJ whole genome shotgun (WGS) entry which is preliminary data.</text>
</comment>
<feature type="compositionally biased region" description="Low complexity" evidence="5">
    <location>
        <begin position="323"/>
        <end position="332"/>
    </location>
</feature>
<dbReference type="PANTHER" id="PTHR46089:SF2">
    <property type="entry name" value="ALSIN HOMOLOG"/>
    <property type="match status" value="1"/>
</dbReference>
<feature type="coiled-coil region" evidence="4">
    <location>
        <begin position="838"/>
        <end position="865"/>
    </location>
</feature>
<dbReference type="InterPro" id="IPR037191">
    <property type="entry name" value="VPS9_dom_sf"/>
</dbReference>
<reference evidence="7 8" key="1">
    <citation type="submission" date="2024-03" db="EMBL/GenBank/DDBJ databases">
        <title>The genome assembly and annotation of the cricket Gryllus longicercus Weissman &amp; Gray.</title>
        <authorList>
            <person name="Szrajer S."/>
            <person name="Gray D."/>
            <person name="Ylla G."/>
        </authorList>
    </citation>
    <scope>NUCLEOTIDE SEQUENCE [LARGE SCALE GENOMIC DNA]</scope>
    <source>
        <strain evidence="7">DAG 2021-001</strain>
        <tissue evidence="7">Whole body minus gut</tissue>
    </source>
</reference>
<dbReference type="GO" id="GO:0031267">
    <property type="term" value="F:small GTPase binding"/>
    <property type="evidence" value="ECO:0007669"/>
    <property type="project" value="TreeGrafter"/>
</dbReference>
<dbReference type="SUPFAM" id="SSF109993">
    <property type="entry name" value="VPS9 domain"/>
    <property type="match status" value="1"/>
</dbReference>
<dbReference type="Pfam" id="PF25389">
    <property type="entry name" value="DH_ALS2"/>
    <property type="match status" value="1"/>
</dbReference>
<feature type="compositionally biased region" description="Low complexity" evidence="5">
    <location>
        <begin position="265"/>
        <end position="274"/>
    </location>
</feature>
<evidence type="ECO:0000256" key="4">
    <source>
        <dbReference type="SAM" id="Coils"/>
    </source>
</evidence>
<dbReference type="Gene3D" id="2.130.10.30">
    <property type="entry name" value="Regulator of chromosome condensation 1/beta-lactamase-inhibitor protein II"/>
    <property type="match status" value="2"/>
</dbReference>
<dbReference type="Proteomes" id="UP001378592">
    <property type="component" value="Unassembled WGS sequence"/>
</dbReference>
<keyword evidence="1" id="KW-0344">Guanine-nucleotide releasing factor</keyword>
<feature type="domain" description="VPS9" evidence="6">
    <location>
        <begin position="1462"/>
        <end position="1613"/>
    </location>
</feature>
<dbReference type="InterPro" id="IPR000408">
    <property type="entry name" value="Reg_chr_condens"/>
</dbReference>
<dbReference type="InterPro" id="IPR035899">
    <property type="entry name" value="DBL_dom_sf"/>
</dbReference>
<dbReference type="PANTHER" id="PTHR46089">
    <property type="entry name" value="ALSIN HOMOLOG"/>
    <property type="match status" value="1"/>
</dbReference>
<dbReference type="GO" id="GO:0005737">
    <property type="term" value="C:cytoplasm"/>
    <property type="evidence" value="ECO:0007669"/>
    <property type="project" value="TreeGrafter"/>
</dbReference>
<dbReference type="InterPro" id="IPR003123">
    <property type="entry name" value="VPS9"/>
</dbReference>
<keyword evidence="2" id="KW-0677">Repeat</keyword>
<dbReference type="SUPFAM" id="SSF50729">
    <property type="entry name" value="PH domain-like"/>
    <property type="match status" value="1"/>
</dbReference>
<keyword evidence="8" id="KW-1185">Reference proteome</keyword>
<sequence length="1613" mass="178193">MSELLLWQGLEKIAVTYQSSVFNEEVVKVCCVNKYVFLLTKCNWVFNGIVEQGVNESPILEVTKTPINAIDIATNSFNLYFISEEGKVYKANPSNLDSFEEIVLKEDSKCCVHGYKTLAHTQKVQKIAATDKGVLYVTENGQLWASGDHIQLNIQGEEPKPVLFFENRIVKEVSCGLDFSLVLVQKPSQSANEKDDTDDEDENCDVFVSTCPTCVSECVSSPISQPSNSDTCPLGLHVTPTNTHNSSTSTASKDNTAEGRKSSDESSSMSATEELAPKEVFPSNENVEDDHINSTEDAQQNESKDTKSEDVSENTGLKVTNAENESSSSSPKTNKKNEFFINTDAARQFLTRQLSWVSSYGGAGEELLVECAEASLVRPSRIIKQNVSNMASLVYEGVKTVGDRVVTLSRHMSGGSETSENVPGLTDCESFEDLCNEDYKSYAFNISKSDEGSWGGSPGASERGQEECASSRGGVGVAAAAAEAEARVRALARAGAALLAVELWAWGGVAHGQLGTGDAVHRARPTMVVRLAGTGVRRVATGAAHAAALTLDGRAFAWGRNAYRQVCGEASDQSSPQAVSVGGQRARDVAAGGAHTLLHGGEGALLYMGKQRAGEPTGVSVLLEIPTLEGGKVPQYQVFASKSISGCTLWQKPVSPVVQDLSTEQSFLEEALFVQSALIKPVQKKGGVTQENTVYESLCTCYNDLLGLTALNVMSLWECVEHGTEASNVTMVLHVDEHVKVYRNYLNVLCDVISISGFMQIAKLVDISPKLVTFFSERCHVKKNRKSHEVIVSLALSSPLTRLSVYKFMIQSLLRSNANSDQSQTSKQIVQKKLHDALAKWELIYDEQEKRKREAEATRQFWESSGRLMELLRAPNRRLIRESRTYPISVYSSGRFSSHWLVLLSDVLVHVVGSSCTTHPLSTVWVEPLQDTDTMQNALTLTMPEESLTLHTPTANDKKEWIHCLQNYIKKSLQKSFGHQPPVIRTATYTFTKHLLYKDAKYIGRWCSGKLQGAGKMLWPDGKVYVGQFQNNMMHGYGCLETPGISTYEGQWKEGQQNGLGFIKYAGGDIYEGYFKDGQPHGHGVRKQGHFMASVASVYIGEWVAGVKQGYGVMDDIVTGEKYLGCWSNNMKHGCGLIVTLDGIYYEGVFMQDVLTGHGVMVFEDGTHYEGEFRSVGVFSGKGTLTFNSGDRLEGTLYGAWNEGVKVTGTLHKITSDQESKPQSFGKLCVAAHQKWKAIFRQCYAQLGVTGISETVAAKTGTGSPRPNADLQKIWENVAVLITSSRQEALRRSRSGLINEESTNDSLDTIPQFASEKLTKETYKELRKYLGKAFECVHHPLGMLLAEVSQAYTATYGGVRVHPLLLNHAVEELCSITGRMYEVVRLLFPSLPELGQGLKLEDDEDEDEKRGLVLSNCEYVSAAALLHPVLLPRVHSALFVLYALHHKQEDDAYWKRLLKWNKQPDSTLMAFLGVDQKFWIKYASPKNVGCVESLRALSPLHEQMFHDAVETLQQLKTTFSPMEKLLVIRSTLEQMTRAVQLVLGTDYLWSMDDLIPVFLFVIVRSQILQLGSEIHFIEDFMEPYFQNGELGIMFTTLKACYNQILLEKVSMSS</sequence>
<proteinExistence type="predicted"/>
<evidence type="ECO:0000313" key="7">
    <source>
        <dbReference type="EMBL" id="KAK7863612.1"/>
    </source>
</evidence>
<dbReference type="InterPro" id="IPR009091">
    <property type="entry name" value="RCC1/BLIP-II"/>
</dbReference>
<dbReference type="EMBL" id="JAZDUA010000224">
    <property type="protein sequence ID" value="KAK7863612.1"/>
    <property type="molecule type" value="Genomic_DNA"/>
</dbReference>
<dbReference type="Pfam" id="PF25384">
    <property type="entry name" value="Alsin_RLD"/>
    <property type="match status" value="1"/>
</dbReference>
<feature type="repeat" description="RCC1" evidence="3">
    <location>
        <begin position="501"/>
        <end position="552"/>
    </location>
</feature>
<evidence type="ECO:0000256" key="2">
    <source>
        <dbReference type="ARBA" id="ARBA00022737"/>
    </source>
</evidence>
<dbReference type="Gene3D" id="1.20.900.10">
    <property type="entry name" value="Dbl homology (DH) domain"/>
    <property type="match status" value="1"/>
</dbReference>
<dbReference type="InterPro" id="IPR057248">
    <property type="entry name" value="Alsin-like_PH"/>
</dbReference>
<evidence type="ECO:0000259" key="6">
    <source>
        <dbReference type="PROSITE" id="PS51205"/>
    </source>
</evidence>
<evidence type="ECO:0000313" key="8">
    <source>
        <dbReference type="Proteomes" id="UP001378592"/>
    </source>
</evidence>
<dbReference type="PROSITE" id="PS50012">
    <property type="entry name" value="RCC1_3"/>
    <property type="match status" value="2"/>
</dbReference>
<feature type="compositionally biased region" description="Polar residues" evidence="5">
    <location>
        <begin position="222"/>
        <end position="231"/>
    </location>
</feature>
<dbReference type="Gene3D" id="2.30.29.30">
    <property type="entry name" value="Pleckstrin-homology domain (PH domain)/Phosphotyrosine-binding domain (PTB)"/>
    <property type="match status" value="1"/>
</dbReference>
<accession>A0AAN9VM94</accession>
<feature type="region of interest" description="Disordered" evidence="5">
    <location>
        <begin position="222"/>
        <end position="336"/>
    </location>
</feature>
<gene>
    <name evidence="7" type="ORF">R5R35_006153</name>
</gene>
<dbReference type="CDD" id="cd13269">
    <property type="entry name" value="PH_alsin"/>
    <property type="match status" value="1"/>
</dbReference>
<dbReference type="Pfam" id="PF02493">
    <property type="entry name" value="MORN"/>
    <property type="match status" value="8"/>
</dbReference>
<feature type="repeat" description="RCC1" evidence="3">
    <location>
        <begin position="553"/>
        <end position="602"/>
    </location>
</feature>
<dbReference type="Gene3D" id="2.20.110.10">
    <property type="entry name" value="Histone H3 K4-specific methyltransferase SET7/9 N-terminal domain"/>
    <property type="match status" value="3"/>
</dbReference>
<dbReference type="PROSITE" id="PS51205">
    <property type="entry name" value="VPS9"/>
    <property type="match status" value="1"/>
</dbReference>
<evidence type="ECO:0000256" key="3">
    <source>
        <dbReference type="PROSITE-ProRule" id="PRU00235"/>
    </source>
</evidence>
<protein>
    <recommendedName>
        <fullName evidence="6">VPS9 domain-containing protein</fullName>
    </recommendedName>
</protein>
<dbReference type="SUPFAM" id="SSF82185">
    <property type="entry name" value="Histone H3 K4-specific methyltransferase SET7/9 N-terminal domain"/>
    <property type="match status" value="2"/>
</dbReference>
<dbReference type="InterPro" id="IPR059093">
    <property type="entry name" value="HA_Alsin"/>
</dbReference>
<evidence type="ECO:0000256" key="1">
    <source>
        <dbReference type="ARBA" id="ARBA00022658"/>
    </source>
</evidence>
<dbReference type="Pfam" id="PF26202">
    <property type="entry name" value="HA_Alsin"/>
    <property type="match status" value="1"/>
</dbReference>
<organism evidence="7 8">
    <name type="scientific">Gryllus longicercus</name>
    <dbReference type="NCBI Taxonomy" id="2509291"/>
    <lineage>
        <taxon>Eukaryota</taxon>
        <taxon>Metazoa</taxon>
        <taxon>Ecdysozoa</taxon>
        <taxon>Arthropoda</taxon>
        <taxon>Hexapoda</taxon>
        <taxon>Insecta</taxon>
        <taxon>Pterygota</taxon>
        <taxon>Neoptera</taxon>
        <taxon>Polyneoptera</taxon>
        <taxon>Orthoptera</taxon>
        <taxon>Ensifera</taxon>
        <taxon>Gryllidea</taxon>
        <taxon>Grylloidea</taxon>
        <taxon>Gryllidae</taxon>
        <taxon>Gryllinae</taxon>
        <taxon>Gryllus</taxon>
    </lineage>
</organism>
<dbReference type="InterPro" id="IPR011993">
    <property type="entry name" value="PH-like_dom_sf"/>
</dbReference>
<dbReference type="SMART" id="SM00698">
    <property type="entry name" value="MORN"/>
    <property type="match status" value="8"/>
</dbReference>
<dbReference type="GO" id="GO:0005085">
    <property type="term" value="F:guanyl-nucleotide exchange factor activity"/>
    <property type="evidence" value="ECO:0007669"/>
    <property type="project" value="UniProtKB-KW"/>
</dbReference>
<dbReference type="Pfam" id="PF02204">
    <property type="entry name" value="VPS9"/>
    <property type="match status" value="1"/>
</dbReference>
<dbReference type="Gene3D" id="1.20.1050.80">
    <property type="entry name" value="VPS9 domain"/>
    <property type="match status" value="1"/>
</dbReference>
<feature type="compositionally biased region" description="Low complexity" evidence="5">
    <location>
        <begin position="239"/>
        <end position="252"/>
    </location>
</feature>
<feature type="compositionally biased region" description="Basic and acidic residues" evidence="5">
    <location>
        <begin position="255"/>
        <end position="264"/>
    </location>
</feature>
<dbReference type="InterPro" id="IPR003409">
    <property type="entry name" value="MORN"/>
</dbReference>
<dbReference type="SUPFAM" id="SSF50985">
    <property type="entry name" value="RCC1/BLIP-II"/>
    <property type="match status" value="2"/>
</dbReference>
<keyword evidence="4" id="KW-0175">Coiled coil</keyword>
<feature type="compositionally biased region" description="Polar residues" evidence="5">
    <location>
        <begin position="313"/>
        <end position="322"/>
    </location>
</feature>